<feature type="compositionally biased region" description="Gly residues" evidence="1">
    <location>
        <begin position="145"/>
        <end position="156"/>
    </location>
</feature>
<gene>
    <name evidence="3" type="primary">LOC130709285</name>
</gene>
<reference evidence="3" key="1">
    <citation type="submission" date="2025-08" db="UniProtKB">
        <authorList>
            <consortium name="RefSeq"/>
        </authorList>
    </citation>
    <scope>IDENTIFICATION</scope>
</reference>
<protein>
    <submittedName>
        <fullName evidence="3">Basic proline-rich protein-like</fullName>
    </submittedName>
</protein>
<evidence type="ECO:0000313" key="3">
    <source>
        <dbReference type="RefSeq" id="XP_057413531.1"/>
    </source>
</evidence>
<dbReference type="RefSeq" id="XP_057413531.1">
    <property type="nucleotide sequence ID" value="XM_057557548.1"/>
</dbReference>
<feature type="compositionally biased region" description="Basic and acidic residues" evidence="1">
    <location>
        <begin position="161"/>
        <end position="172"/>
    </location>
</feature>
<feature type="compositionally biased region" description="Pro residues" evidence="1">
    <location>
        <begin position="86"/>
        <end position="101"/>
    </location>
</feature>
<sequence length="345" mass="36512">MRYDENGETSLEAPPTVYVKDKQVLDLDNIDALIIVVIICLITPRVPCLPYLLGFLQISENTQGLQEYEFHVSSAGTLAQFEGPAAPSPEPSPSPPPPPPFAGGQVRAPLPGTARPLGASTPEKEERSRWAAGRGTRLGPQSRAGRGGGAAAGGRTGRAPPQRDRAAGEARRAPGQRTHQGGRAGSGRPHSGDPVERSPPPRPRPRWQARRDGPAASLPPQLSPSYKYRLGPHPSPPTPGALRKVRRPRAGQREREGDSAAQTAPAPAVRQLPQLEAWPPATPASALPPPPPLPSRSLPSGPRRGPTPARGSCAAAELPGPGPPLQSRWRRRRAGADFGTRRGRG</sequence>
<evidence type="ECO:0000313" key="2">
    <source>
        <dbReference type="Proteomes" id="UP001652580"/>
    </source>
</evidence>
<proteinExistence type="predicted"/>
<dbReference type="Proteomes" id="UP001652580">
    <property type="component" value="Chromosome 11"/>
</dbReference>
<name>A0ABM3UGQ9_BALAC</name>
<keyword evidence="2" id="KW-1185">Reference proteome</keyword>
<feature type="region of interest" description="Disordered" evidence="1">
    <location>
        <begin position="80"/>
        <end position="345"/>
    </location>
</feature>
<accession>A0ABM3UGQ9</accession>
<dbReference type="GeneID" id="130709285"/>
<evidence type="ECO:0000256" key="1">
    <source>
        <dbReference type="SAM" id="MobiDB-lite"/>
    </source>
</evidence>
<feature type="compositionally biased region" description="Pro residues" evidence="1">
    <location>
        <begin position="280"/>
        <end position="294"/>
    </location>
</feature>
<feature type="compositionally biased region" description="Low complexity" evidence="1">
    <location>
        <begin position="295"/>
        <end position="308"/>
    </location>
</feature>
<organism evidence="2 3">
    <name type="scientific">Balaenoptera acutorostrata</name>
    <name type="common">Common minke whale</name>
    <name type="synonym">Balaena rostrata</name>
    <dbReference type="NCBI Taxonomy" id="9767"/>
    <lineage>
        <taxon>Eukaryota</taxon>
        <taxon>Metazoa</taxon>
        <taxon>Chordata</taxon>
        <taxon>Craniata</taxon>
        <taxon>Vertebrata</taxon>
        <taxon>Euteleostomi</taxon>
        <taxon>Mammalia</taxon>
        <taxon>Eutheria</taxon>
        <taxon>Laurasiatheria</taxon>
        <taxon>Artiodactyla</taxon>
        <taxon>Whippomorpha</taxon>
        <taxon>Cetacea</taxon>
        <taxon>Mysticeti</taxon>
        <taxon>Balaenopteridae</taxon>
        <taxon>Balaenoptera</taxon>
    </lineage>
</organism>
<feature type="compositionally biased region" description="Low complexity" evidence="1">
    <location>
        <begin position="214"/>
        <end position="225"/>
    </location>
</feature>